<keyword evidence="3 12" id="KW-0808">Transferase</keyword>
<keyword evidence="9" id="KW-0460">Magnesium</keyword>
<comment type="function">
    <text evidence="12">RNA polymerase that catalyzes the synthesis of short RNA molecules used as primers for DNA polymerase during DNA replication.</text>
</comment>
<comment type="subunit">
    <text evidence="12">Monomer. Interacts with DnaB.</text>
</comment>
<dbReference type="InterPro" id="IPR030846">
    <property type="entry name" value="DnaG_bac"/>
</dbReference>
<dbReference type="Pfam" id="PF08278">
    <property type="entry name" value="DnaG_DnaB_bind"/>
    <property type="match status" value="1"/>
</dbReference>
<comment type="catalytic activity">
    <reaction evidence="12">
        <text>ssDNA + n NTP = ssDNA/pppN(pN)n-1 hybrid + (n-1) diphosphate.</text>
        <dbReference type="EC" id="2.7.7.101"/>
    </reaction>
</comment>
<dbReference type="GO" id="GO:0005737">
    <property type="term" value="C:cytoplasm"/>
    <property type="evidence" value="ECO:0007669"/>
    <property type="project" value="TreeGrafter"/>
</dbReference>
<accession>A0A4Z1E446</accession>
<dbReference type="InterPro" id="IPR006295">
    <property type="entry name" value="DNA_primase_DnaG"/>
</dbReference>
<evidence type="ECO:0000313" key="16">
    <source>
        <dbReference type="Proteomes" id="UP000297318"/>
    </source>
</evidence>
<dbReference type="InterPro" id="IPR013264">
    <property type="entry name" value="DNAG_N"/>
</dbReference>
<dbReference type="InterPro" id="IPR006171">
    <property type="entry name" value="TOPRIM_dom"/>
</dbReference>
<keyword evidence="6 12" id="KW-0479">Metal-binding</keyword>
<dbReference type="InterPro" id="IPR050219">
    <property type="entry name" value="DnaG_primase"/>
</dbReference>
<dbReference type="GO" id="GO:0006269">
    <property type="term" value="P:DNA replication, synthesis of primer"/>
    <property type="evidence" value="ECO:0007669"/>
    <property type="project" value="UniProtKB-UniRule"/>
</dbReference>
<gene>
    <name evidence="12" type="primary">dnaG</name>
    <name evidence="15" type="ORF">SERN_2004</name>
</gene>
<evidence type="ECO:0000256" key="10">
    <source>
        <dbReference type="ARBA" id="ARBA00023125"/>
    </source>
</evidence>
<keyword evidence="7 12" id="KW-0863">Zinc-finger</keyword>
<dbReference type="GO" id="GO:0003899">
    <property type="term" value="F:DNA-directed RNA polymerase activity"/>
    <property type="evidence" value="ECO:0007669"/>
    <property type="project" value="UniProtKB-UniRule"/>
</dbReference>
<dbReference type="InterPro" id="IPR013173">
    <property type="entry name" value="DNA_primase_DnaG_DnaB-bd_dom"/>
</dbReference>
<evidence type="ECO:0000256" key="1">
    <source>
        <dbReference type="ARBA" id="ARBA00022478"/>
    </source>
</evidence>
<dbReference type="PROSITE" id="PS50880">
    <property type="entry name" value="TOPRIM"/>
    <property type="match status" value="1"/>
</dbReference>
<evidence type="ECO:0000256" key="9">
    <source>
        <dbReference type="ARBA" id="ARBA00022842"/>
    </source>
</evidence>
<dbReference type="OrthoDB" id="9803773at2"/>
<dbReference type="RefSeq" id="WP_135850010.1">
    <property type="nucleotide sequence ID" value="NZ_RHPJ01000003.1"/>
</dbReference>
<feature type="compositionally biased region" description="Basic and acidic residues" evidence="13">
    <location>
        <begin position="497"/>
        <end position="508"/>
    </location>
</feature>
<evidence type="ECO:0000256" key="13">
    <source>
        <dbReference type="SAM" id="MobiDB-lite"/>
    </source>
</evidence>
<dbReference type="GO" id="GO:0008270">
    <property type="term" value="F:zinc ion binding"/>
    <property type="evidence" value="ECO:0007669"/>
    <property type="project" value="UniProtKB-UniRule"/>
</dbReference>
<reference evidence="15 16" key="1">
    <citation type="submission" date="2018-11" db="EMBL/GenBank/DDBJ databases">
        <title>Complete genome sequencing of the Actinobacteria Serinibacter sp. K3-2.</title>
        <authorList>
            <person name="Rakitin A.L."/>
            <person name="Beletsky A.V."/>
            <person name="Mardanov A.V."/>
            <person name="Ravin N.V."/>
            <person name="Gromova A.S."/>
            <person name="Filippova S.N."/>
            <person name="Gal'Chenko V.F."/>
        </authorList>
    </citation>
    <scope>NUCLEOTIDE SEQUENCE [LARGE SCALE GENOMIC DNA]</scope>
    <source>
        <strain evidence="15 16">K3-2</strain>
    </source>
</reference>
<sequence length="695" mass="74183">MPLIHRDSIGVVRETAKIEEVVGEHVALKNAGVGSMKGLCPFHDERTPSFHVRPPVQLWHCFGCGEGGDVISFVQKIDHLPFGEAVERLAGRYNVTLRYEEDAAGGPSRPREEPGKRQRLVEAHRVAAEYFAQQLTSPEAATARAFLAERGFDRAAAAHFGVGYAPQGWDSLLRHLQGRAFTQAELSTAGLVSQGNRGFYDRFRGRLMWPIRDLTGDVIGFGARRLYDDDPGPKYLNTPETPIYHKAQVLYGIDLAKKAISQGRQVVVVEGYTDVMACHLAGITTAVATCGTSFGTDHTRVIRRLLGDSATGVAGIQLSSGRAVGGEVIFTFDGDAAGQKAAMRAFDEDQQFAAQTFVSVSADGLDPCEVRVQQGDAAVRKLVADREPLFEFAIRTALSNVDMATAEGRVAGLRVAAPVIGTIRDVALRAEYARQLAGWVQMEPSDVRSAVAEATRRARSAAGRQQSGGGSNGQGGPGGPSGSNGQGGYNGPNGQRGGDRRDGGRDQRSGGGQSGPRGGAERAEPRFRMPDDPVARLERQVLEVALQFPAFAAPAGFDAVDPSVFQVPSHRSVHDAIRAAGGVAAPARTTVDLGGTADAHRAASARWVTEVLEGATETLAPLVREMTVAPIPAVESEMQSYTLGVVTALRRLGLTKRIGDLKSQALAMDSSDPGSGALWTQVYALEDERRRLTDT</sequence>
<evidence type="ECO:0000256" key="12">
    <source>
        <dbReference type="HAMAP-Rule" id="MF_00974"/>
    </source>
</evidence>
<keyword evidence="8 12" id="KW-0862">Zinc</keyword>
<evidence type="ECO:0000256" key="7">
    <source>
        <dbReference type="ARBA" id="ARBA00022771"/>
    </source>
</evidence>
<feature type="zinc finger region" description="CHC2-type" evidence="12">
    <location>
        <begin position="40"/>
        <end position="64"/>
    </location>
</feature>
<dbReference type="SMART" id="SM00400">
    <property type="entry name" value="ZnF_CHCC"/>
    <property type="match status" value="1"/>
</dbReference>
<dbReference type="GO" id="GO:1990077">
    <property type="term" value="C:primosome complex"/>
    <property type="evidence" value="ECO:0007669"/>
    <property type="project" value="UniProtKB-KW"/>
</dbReference>
<dbReference type="Proteomes" id="UP000297318">
    <property type="component" value="Unassembled WGS sequence"/>
</dbReference>
<comment type="similarity">
    <text evidence="12">Belongs to the DnaG primase family.</text>
</comment>
<dbReference type="SUPFAM" id="SSF56731">
    <property type="entry name" value="DNA primase core"/>
    <property type="match status" value="1"/>
</dbReference>
<organism evidence="15 16">
    <name type="scientific">Serinibacter arcticus</name>
    <dbReference type="NCBI Taxonomy" id="1655435"/>
    <lineage>
        <taxon>Bacteria</taxon>
        <taxon>Bacillati</taxon>
        <taxon>Actinomycetota</taxon>
        <taxon>Actinomycetes</taxon>
        <taxon>Micrococcales</taxon>
        <taxon>Beutenbergiaceae</taxon>
        <taxon>Serinibacter</taxon>
    </lineage>
</organism>
<keyword evidence="1 12" id="KW-0240">DNA-directed RNA polymerase</keyword>
<dbReference type="InterPro" id="IPR019475">
    <property type="entry name" value="DNA_primase_DnaB-bd"/>
</dbReference>
<dbReference type="FunFam" id="3.90.980.10:FF:000001">
    <property type="entry name" value="DNA primase"/>
    <property type="match status" value="1"/>
</dbReference>
<feature type="region of interest" description="Disordered" evidence="13">
    <location>
        <begin position="450"/>
        <end position="528"/>
    </location>
</feature>
<dbReference type="Pfam" id="PF10410">
    <property type="entry name" value="DnaB_bind"/>
    <property type="match status" value="1"/>
</dbReference>
<evidence type="ECO:0000256" key="3">
    <source>
        <dbReference type="ARBA" id="ARBA00022679"/>
    </source>
</evidence>
<dbReference type="Pfam" id="PF13662">
    <property type="entry name" value="Toprim_4"/>
    <property type="match status" value="1"/>
</dbReference>
<evidence type="ECO:0000256" key="11">
    <source>
        <dbReference type="ARBA" id="ARBA00023163"/>
    </source>
</evidence>
<keyword evidence="4 12" id="KW-0548">Nucleotidyltransferase</keyword>
<evidence type="ECO:0000256" key="8">
    <source>
        <dbReference type="ARBA" id="ARBA00022833"/>
    </source>
</evidence>
<dbReference type="EMBL" id="RHPJ01000003">
    <property type="protein sequence ID" value="TGO04411.1"/>
    <property type="molecule type" value="Genomic_DNA"/>
</dbReference>
<evidence type="ECO:0000259" key="14">
    <source>
        <dbReference type="PROSITE" id="PS50880"/>
    </source>
</evidence>
<name>A0A4Z1E446_9MICO</name>
<dbReference type="NCBIfam" id="TIGR01391">
    <property type="entry name" value="dnaG"/>
    <property type="match status" value="1"/>
</dbReference>
<evidence type="ECO:0000256" key="5">
    <source>
        <dbReference type="ARBA" id="ARBA00022705"/>
    </source>
</evidence>
<dbReference type="Gene3D" id="3.40.1360.10">
    <property type="match status" value="1"/>
</dbReference>
<dbReference type="GO" id="GO:0003677">
    <property type="term" value="F:DNA binding"/>
    <property type="evidence" value="ECO:0007669"/>
    <property type="project" value="UniProtKB-KW"/>
</dbReference>
<comment type="cofactor">
    <cofactor evidence="12">
        <name>Zn(2+)</name>
        <dbReference type="ChEBI" id="CHEBI:29105"/>
    </cofactor>
    <text evidence="12">Binds 1 zinc ion per monomer.</text>
</comment>
<dbReference type="Gene3D" id="3.90.580.10">
    <property type="entry name" value="Zinc finger, CHC2-type domain"/>
    <property type="match status" value="1"/>
</dbReference>
<dbReference type="SUPFAM" id="SSF57783">
    <property type="entry name" value="Zinc beta-ribbon"/>
    <property type="match status" value="1"/>
</dbReference>
<evidence type="ECO:0000256" key="6">
    <source>
        <dbReference type="ARBA" id="ARBA00022723"/>
    </source>
</evidence>
<feature type="compositionally biased region" description="Gly residues" evidence="13">
    <location>
        <begin position="509"/>
        <end position="518"/>
    </location>
</feature>
<dbReference type="HAMAP" id="MF_00974">
    <property type="entry name" value="DNA_primase_DnaG"/>
    <property type="match status" value="1"/>
</dbReference>
<proteinExistence type="inferred from homology"/>
<keyword evidence="2 12" id="KW-0639">Primosome</keyword>
<dbReference type="EC" id="2.7.7.101" evidence="12"/>
<comment type="domain">
    <text evidence="12">Contains an N-terminal zinc-binding domain, a central core domain that contains the primase activity, and a C-terminal DnaB-binding domain.</text>
</comment>
<keyword evidence="16" id="KW-1185">Reference proteome</keyword>
<feature type="compositionally biased region" description="Basic and acidic residues" evidence="13">
    <location>
        <begin position="519"/>
        <end position="528"/>
    </location>
</feature>
<keyword evidence="11 12" id="KW-0804">Transcription</keyword>
<dbReference type="FunFam" id="3.90.580.10:FF:000001">
    <property type="entry name" value="DNA primase"/>
    <property type="match status" value="1"/>
</dbReference>
<evidence type="ECO:0000313" key="15">
    <source>
        <dbReference type="EMBL" id="TGO04411.1"/>
    </source>
</evidence>
<feature type="domain" description="Toprim" evidence="14">
    <location>
        <begin position="264"/>
        <end position="362"/>
    </location>
</feature>
<protein>
    <recommendedName>
        <fullName evidence="12">DNA primase</fullName>
        <ecNumber evidence="12">2.7.7.101</ecNumber>
    </recommendedName>
</protein>
<dbReference type="Pfam" id="PF08275">
    <property type="entry name" value="DNAG_N"/>
    <property type="match status" value="1"/>
</dbReference>
<dbReference type="InterPro" id="IPR002694">
    <property type="entry name" value="Znf_CHC2"/>
</dbReference>
<comment type="caution">
    <text evidence="15">The sequence shown here is derived from an EMBL/GenBank/DDBJ whole genome shotgun (WGS) entry which is preliminary data.</text>
</comment>
<dbReference type="PANTHER" id="PTHR30313">
    <property type="entry name" value="DNA PRIMASE"/>
    <property type="match status" value="1"/>
</dbReference>
<keyword evidence="10 12" id="KW-0238">DNA-binding</keyword>
<evidence type="ECO:0000256" key="2">
    <source>
        <dbReference type="ARBA" id="ARBA00022515"/>
    </source>
</evidence>
<dbReference type="Pfam" id="PF01807">
    <property type="entry name" value="Zn_ribbon_DnaG"/>
    <property type="match status" value="1"/>
</dbReference>
<keyword evidence="5 12" id="KW-0235">DNA replication</keyword>
<dbReference type="SMART" id="SM00493">
    <property type="entry name" value="TOPRIM"/>
    <property type="match status" value="1"/>
</dbReference>
<evidence type="ECO:0000256" key="4">
    <source>
        <dbReference type="ARBA" id="ARBA00022695"/>
    </source>
</evidence>
<dbReference type="PANTHER" id="PTHR30313:SF2">
    <property type="entry name" value="DNA PRIMASE"/>
    <property type="match status" value="1"/>
</dbReference>
<dbReference type="InterPro" id="IPR036977">
    <property type="entry name" value="DNA_primase_Znf_CHC2"/>
</dbReference>
<dbReference type="AlphaFoldDB" id="A0A4Z1E446"/>
<dbReference type="Gene3D" id="3.90.980.10">
    <property type="entry name" value="DNA primase, catalytic core, N-terminal domain"/>
    <property type="match status" value="1"/>
</dbReference>
<dbReference type="CDD" id="cd03364">
    <property type="entry name" value="TOPRIM_DnaG_primases"/>
    <property type="match status" value="1"/>
</dbReference>
<dbReference type="InterPro" id="IPR034151">
    <property type="entry name" value="TOPRIM_DnaG_bac"/>
</dbReference>
<dbReference type="GO" id="GO:0000428">
    <property type="term" value="C:DNA-directed RNA polymerase complex"/>
    <property type="evidence" value="ECO:0007669"/>
    <property type="project" value="UniProtKB-KW"/>
</dbReference>
<feature type="compositionally biased region" description="Gly residues" evidence="13">
    <location>
        <begin position="466"/>
        <end position="496"/>
    </location>
</feature>
<dbReference type="InterPro" id="IPR037068">
    <property type="entry name" value="DNA_primase_core_N_sf"/>
</dbReference>